<evidence type="ECO:0000313" key="1">
    <source>
        <dbReference type="EMBL" id="OAD78384.1"/>
    </source>
</evidence>
<dbReference type="VEuPathDB" id="FungiDB:PHYBLDRAFT_140479"/>
<dbReference type="RefSeq" id="XP_018296424.1">
    <property type="nucleotide sequence ID" value="XM_018430408.1"/>
</dbReference>
<dbReference type="AlphaFoldDB" id="A0A167PR82"/>
<dbReference type="Proteomes" id="UP000077315">
    <property type="component" value="Unassembled WGS sequence"/>
</dbReference>
<organism evidence="1 2">
    <name type="scientific">Phycomyces blakesleeanus (strain ATCC 8743b / DSM 1359 / FGSC 10004 / NBRC 33097 / NRRL 1555)</name>
    <dbReference type="NCBI Taxonomy" id="763407"/>
    <lineage>
        <taxon>Eukaryota</taxon>
        <taxon>Fungi</taxon>
        <taxon>Fungi incertae sedis</taxon>
        <taxon>Mucoromycota</taxon>
        <taxon>Mucoromycotina</taxon>
        <taxon>Mucoromycetes</taxon>
        <taxon>Mucorales</taxon>
        <taxon>Phycomycetaceae</taxon>
        <taxon>Phycomyces</taxon>
    </lineage>
</organism>
<dbReference type="InParanoid" id="A0A167PR82"/>
<evidence type="ECO:0000313" key="2">
    <source>
        <dbReference type="Proteomes" id="UP000077315"/>
    </source>
</evidence>
<protein>
    <submittedName>
        <fullName evidence="1">Uncharacterized protein</fullName>
    </submittedName>
</protein>
<reference evidence="2" key="1">
    <citation type="submission" date="2015-06" db="EMBL/GenBank/DDBJ databases">
        <title>Expansion of signal transduction pathways in fungi by whole-genome duplication.</title>
        <authorList>
            <consortium name="DOE Joint Genome Institute"/>
            <person name="Corrochano L.M."/>
            <person name="Kuo A."/>
            <person name="Marcet-Houben M."/>
            <person name="Polaino S."/>
            <person name="Salamov A."/>
            <person name="Villalobos J.M."/>
            <person name="Alvarez M.I."/>
            <person name="Avalos J."/>
            <person name="Benito E.P."/>
            <person name="Benoit I."/>
            <person name="Burger G."/>
            <person name="Camino L.P."/>
            <person name="Canovas D."/>
            <person name="Cerda-Olmedo E."/>
            <person name="Cheng J.-F."/>
            <person name="Dominguez A."/>
            <person name="Elias M."/>
            <person name="Eslava A.P."/>
            <person name="Glaser F."/>
            <person name="Grimwood J."/>
            <person name="Gutierrez G."/>
            <person name="Heitman J."/>
            <person name="Henrissat B."/>
            <person name="Iturriaga E.A."/>
            <person name="Lang B.F."/>
            <person name="Lavin J.L."/>
            <person name="Lee S."/>
            <person name="Li W."/>
            <person name="Lindquist E."/>
            <person name="Lopez-Garcia S."/>
            <person name="Luque E.M."/>
            <person name="Marcos A.T."/>
            <person name="Martin J."/>
            <person name="McCluskey K."/>
            <person name="Medina H.R."/>
            <person name="Miralles-Duran A."/>
            <person name="Miyazaki A."/>
            <person name="Munoz-Torres E."/>
            <person name="Oguiza J.A."/>
            <person name="Ohm R."/>
            <person name="Olmedo M."/>
            <person name="Orejas M."/>
            <person name="Ortiz-Castellanos L."/>
            <person name="Pisabarro A.G."/>
            <person name="Rodriguez-Romero J."/>
            <person name="Ruiz-Herrera J."/>
            <person name="Ruiz-Vazquez R."/>
            <person name="Sanz C."/>
            <person name="Schackwitz W."/>
            <person name="Schmutz J."/>
            <person name="Shahriari M."/>
            <person name="Shelest E."/>
            <person name="Silva-Franco F."/>
            <person name="Soanes D."/>
            <person name="Syed K."/>
            <person name="Tagua V.G."/>
            <person name="Talbot N.J."/>
            <person name="Thon M."/>
            <person name="De vries R.P."/>
            <person name="Wiebenga A."/>
            <person name="Yadav J.S."/>
            <person name="Braun E.L."/>
            <person name="Baker S."/>
            <person name="Garre V."/>
            <person name="Horwitz B."/>
            <person name="Torres-Martinez S."/>
            <person name="Idnurm A."/>
            <person name="Herrera-Estrella A."/>
            <person name="Gabaldon T."/>
            <person name="Grigoriev I.V."/>
        </authorList>
    </citation>
    <scope>NUCLEOTIDE SEQUENCE [LARGE SCALE GENOMIC DNA]</scope>
    <source>
        <strain evidence="2">NRRL 1555(-)</strain>
    </source>
</reference>
<proteinExistence type="predicted"/>
<name>A0A167PR82_PHYB8</name>
<accession>A0A167PR82</accession>
<dbReference type="EMBL" id="KV440973">
    <property type="protein sequence ID" value="OAD78384.1"/>
    <property type="molecule type" value="Genomic_DNA"/>
</dbReference>
<keyword evidence="2" id="KW-1185">Reference proteome</keyword>
<gene>
    <name evidence="1" type="ORF">PHYBLDRAFT_140479</name>
</gene>
<sequence>MPRLLLARATETCHPLHHTHRHLLFSAHSPPIVPRRLPHSMPSFLHSDLSTSVGLWDSSWSSCPRIFNKYPDPVAFSMMATG</sequence>
<dbReference type="GeneID" id="28991314"/>